<comment type="caution">
    <text evidence="4">The sequence shown here is derived from an EMBL/GenBank/DDBJ whole genome shotgun (WGS) entry which is preliminary data.</text>
</comment>
<evidence type="ECO:0000256" key="1">
    <source>
        <dbReference type="ARBA" id="ARBA00006663"/>
    </source>
</evidence>
<feature type="region of interest" description="Disordered" evidence="3">
    <location>
        <begin position="114"/>
        <end position="203"/>
    </location>
</feature>
<feature type="compositionally biased region" description="Basic and acidic residues" evidence="3">
    <location>
        <begin position="406"/>
        <end position="423"/>
    </location>
</feature>
<feature type="non-terminal residue" evidence="4">
    <location>
        <position position="577"/>
    </location>
</feature>
<dbReference type="PANTHER" id="PTHR21501">
    <property type="entry name" value="PROTEIN FAM-161"/>
    <property type="match status" value="1"/>
</dbReference>
<keyword evidence="5" id="KW-1185">Reference proteome</keyword>
<keyword evidence="2" id="KW-0175">Coiled coil</keyword>
<sequence>AAPPARAGSPLPGGAQGLDLEFEVEGIDEVDLEERLRKAGLNREQLQLVFQERVHEAAQQEPHLNHVTTPIGPSFLHQERASPWIYQRRAEEERQRLESEERELQRRGFRARPVPATLLAPRPWQITQSQLPGAARRSRSAEGARGSAGAAERAPSAERSLSAERSRPGSAHGPRERRSSPRFDLSTPEKVHQAQPRRARPVPWSCTAPLYDQMLAEKERLRAERSERHVRQRMRSSSLPPRLEAVRATIAGEAAGHGRVHRASTPVPAAQLASGAAPRKFVVGRAHRAERKLEAAPGPGRGGARAVTDAAEGMARAASASVLLGAGGGPSSTLRGALGHSALSEGGPASPLGQLEGLAAQAGRTGVYGRSYGLSHFSPPERPATGGRAEAAPDHRSVGQPTISREVPDFAALHEREKQMLERRKSRNRQLTRQAPFVFHVPRPARSTVRQPKLAKDPSSDWRFSRPRSAGAPRAGSAGPSWRQALERPTAAPPRSTEKALQWQHHTRRYLQELAEREQRAQEAKEPPATKASPEMRRRVQEAAAAAGPVEPLQERISRIVADKRQDSALLHRKKRE</sequence>
<feature type="compositionally biased region" description="Basic and acidic residues" evidence="3">
    <location>
        <begin position="553"/>
        <end position="567"/>
    </location>
</feature>
<feature type="non-terminal residue" evidence="4">
    <location>
        <position position="1"/>
    </location>
</feature>
<dbReference type="PANTHER" id="PTHR21501:SF1">
    <property type="entry name" value="PROTEIN FAM-161"/>
    <property type="match status" value="1"/>
</dbReference>
<comment type="similarity">
    <text evidence="1">Belongs to the FAM161 family.</text>
</comment>
<evidence type="ECO:0000313" key="5">
    <source>
        <dbReference type="Proteomes" id="UP001189429"/>
    </source>
</evidence>
<evidence type="ECO:0000256" key="3">
    <source>
        <dbReference type="SAM" id="MobiDB-lite"/>
    </source>
</evidence>
<dbReference type="EMBL" id="CAUYUJ010018004">
    <property type="protein sequence ID" value="CAK0879823.1"/>
    <property type="molecule type" value="Genomic_DNA"/>
</dbReference>
<evidence type="ECO:0000256" key="2">
    <source>
        <dbReference type="ARBA" id="ARBA00023054"/>
    </source>
</evidence>
<feature type="compositionally biased region" description="Basic and acidic residues" evidence="3">
    <location>
        <begin position="510"/>
        <end position="541"/>
    </location>
</feature>
<protein>
    <recommendedName>
        <fullName evidence="6">TPX2 C-terminal domain-containing protein</fullName>
    </recommendedName>
</protein>
<dbReference type="Pfam" id="PF10595">
    <property type="entry name" value="FAM161A_B"/>
    <property type="match status" value="1"/>
</dbReference>
<reference evidence="4" key="1">
    <citation type="submission" date="2023-10" db="EMBL/GenBank/DDBJ databases">
        <authorList>
            <person name="Chen Y."/>
            <person name="Shah S."/>
            <person name="Dougan E. K."/>
            <person name="Thang M."/>
            <person name="Chan C."/>
        </authorList>
    </citation>
    <scope>NUCLEOTIDE SEQUENCE [LARGE SCALE GENOMIC DNA]</scope>
</reference>
<feature type="compositionally biased region" description="Basic and acidic residues" evidence="3">
    <location>
        <begin position="161"/>
        <end position="192"/>
    </location>
</feature>
<feature type="compositionally biased region" description="Low complexity" evidence="3">
    <location>
        <begin position="467"/>
        <end position="481"/>
    </location>
</feature>
<accession>A0ABN9W1E1</accession>
<dbReference type="InterPro" id="IPR051655">
    <property type="entry name" value="FAM161"/>
</dbReference>
<organism evidence="4 5">
    <name type="scientific">Prorocentrum cordatum</name>
    <dbReference type="NCBI Taxonomy" id="2364126"/>
    <lineage>
        <taxon>Eukaryota</taxon>
        <taxon>Sar</taxon>
        <taxon>Alveolata</taxon>
        <taxon>Dinophyceae</taxon>
        <taxon>Prorocentrales</taxon>
        <taxon>Prorocentraceae</taxon>
        <taxon>Prorocentrum</taxon>
    </lineage>
</organism>
<dbReference type="InterPro" id="IPR019579">
    <property type="entry name" value="FAM161A/B"/>
</dbReference>
<feature type="compositionally biased region" description="Basic and acidic residues" evidence="3">
    <location>
        <begin position="454"/>
        <end position="464"/>
    </location>
</feature>
<dbReference type="Proteomes" id="UP001189429">
    <property type="component" value="Unassembled WGS sequence"/>
</dbReference>
<name>A0ABN9W1E1_9DINO</name>
<feature type="region of interest" description="Disordered" evidence="3">
    <location>
        <begin position="371"/>
        <end position="577"/>
    </location>
</feature>
<gene>
    <name evidence="4" type="ORF">PCOR1329_LOCUS63145</name>
</gene>
<proteinExistence type="inferred from homology"/>
<evidence type="ECO:0000313" key="4">
    <source>
        <dbReference type="EMBL" id="CAK0879823.1"/>
    </source>
</evidence>
<feature type="compositionally biased region" description="Low complexity" evidence="3">
    <location>
        <begin position="141"/>
        <end position="160"/>
    </location>
</feature>
<evidence type="ECO:0008006" key="6">
    <source>
        <dbReference type="Google" id="ProtNLM"/>
    </source>
</evidence>